<dbReference type="PRINTS" id="PR00598">
    <property type="entry name" value="HTHMARR"/>
</dbReference>
<keyword evidence="6" id="KW-1185">Reference proteome</keyword>
<keyword evidence="3" id="KW-0804">Transcription</keyword>
<proteinExistence type="predicted"/>
<dbReference type="PROSITE" id="PS01117">
    <property type="entry name" value="HTH_MARR_1"/>
    <property type="match status" value="1"/>
</dbReference>
<dbReference type="PROSITE" id="PS50995">
    <property type="entry name" value="HTH_MARR_2"/>
    <property type="match status" value="1"/>
</dbReference>
<evidence type="ECO:0000259" key="4">
    <source>
        <dbReference type="PROSITE" id="PS50995"/>
    </source>
</evidence>
<dbReference type="PANTHER" id="PTHR33164:SF57">
    <property type="entry name" value="MARR-FAMILY TRANSCRIPTIONAL REGULATOR"/>
    <property type="match status" value="1"/>
</dbReference>
<keyword evidence="1" id="KW-0805">Transcription regulation</keyword>
<evidence type="ECO:0000256" key="2">
    <source>
        <dbReference type="ARBA" id="ARBA00023125"/>
    </source>
</evidence>
<protein>
    <recommendedName>
        <fullName evidence="4">HTH marR-type domain-containing protein</fullName>
    </recommendedName>
</protein>
<evidence type="ECO:0000256" key="3">
    <source>
        <dbReference type="ARBA" id="ARBA00023163"/>
    </source>
</evidence>
<gene>
    <name evidence="5" type="ORF">GCM10023196_073920</name>
</gene>
<dbReference type="RefSeq" id="WP_345437011.1">
    <property type="nucleotide sequence ID" value="NZ_BAABHK010000013.1"/>
</dbReference>
<reference evidence="6" key="1">
    <citation type="journal article" date="2019" name="Int. J. Syst. Evol. Microbiol.">
        <title>The Global Catalogue of Microorganisms (GCM) 10K type strain sequencing project: providing services to taxonomists for standard genome sequencing and annotation.</title>
        <authorList>
            <consortium name="The Broad Institute Genomics Platform"/>
            <consortium name="The Broad Institute Genome Sequencing Center for Infectious Disease"/>
            <person name="Wu L."/>
            <person name="Ma J."/>
        </authorList>
    </citation>
    <scope>NUCLEOTIDE SEQUENCE [LARGE SCALE GENOMIC DNA]</scope>
    <source>
        <strain evidence="6">JCM 17939</strain>
    </source>
</reference>
<sequence length="156" mass="17353">MDERAELVRRLDSAVQVLRHGRFGLYGPVIRDRFLGGLPAAVTPTGYRVLRFIEVSSPPPPSVSDVAAALLVDRARAVRVVDRLAADGLVARVRDELDRRIRRVALTEDGRRHLRLAAARRSELLGEALSDWSGPDLEQLAAYLERLNDSVVRNLP</sequence>
<comment type="caution">
    <text evidence="5">The sequence shown here is derived from an EMBL/GenBank/DDBJ whole genome shotgun (WGS) entry which is preliminary data.</text>
</comment>
<dbReference type="EMBL" id="BAABHK010000013">
    <property type="protein sequence ID" value="GAA4634022.1"/>
    <property type="molecule type" value="Genomic_DNA"/>
</dbReference>
<evidence type="ECO:0000256" key="1">
    <source>
        <dbReference type="ARBA" id="ARBA00023015"/>
    </source>
</evidence>
<dbReference type="SMART" id="SM00347">
    <property type="entry name" value="HTH_MARR"/>
    <property type="match status" value="1"/>
</dbReference>
<accession>A0ABP8UMZ7</accession>
<dbReference type="InterPro" id="IPR039422">
    <property type="entry name" value="MarR/SlyA-like"/>
</dbReference>
<dbReference type="InterPro" id="IPR023187">
    <property type="entry name" value="Tscrpt_reg_MarR-type_CS"/>
</dbReference>
<dbReference type="SUPFAM" id="SSF46785">
    <property type="entry name" value="Winged helix' DNA-binding domain"/>
    <property type="match status" value="1"/>
</dbReference>
<dbReference type="PANTHER" id="PTHR33164">
    <property type="entry name" value="TRANSCRIPTIONAL REGULATOR, MARR FAMILY"/>
    <property type="match status" value="1"/>
</dbReference>
<name>A0ABP8UMZ7_9ACTN</name>
<dbReference type="Gene3D" id="1.10.10.10">
    <property type="entry name" value="Winged helix-like DNA-binding domain superfamily/Winged helix DNA-binding domain"/>
    <property type="match status" value="1"/>
</dbReference>
<evidence type="ECO:0000313" key="5">
    <source>
        <dbReference type="EMBL" id="GAA4634022.1"/>
    </source>
</evidence>
<dbReference type="InterPro" id="IPR036390">
    <property type="entry name" value="WH_DNA-bd_sf"/>
</dbReference>
<organism evidence="5 6">
    <name type="scientific">Actinoallomurus vinaceus</name>
    <dbReference type="NCBI Taxonomy" id="1080074"/>
    <lineage>
        <taxon>Bacteria</taxon>
        <taxon>Bacillati</taxon>
        <taxon>Actinomycetota</taxon>
        <taxon>Actinomycetes</taxon>
        <taxon>Streptosporangiales</taxon>
        <taxon>Thermomonosporaceae</taxon>
        <taxon>Actinoallomurus</taxon>
    </lineage>
</organism>
<keyword evidence="2" id="KW-0238">DNA-binding</keyword>
<dbReference type="Proteomes" id="UP001501442">
    <property type="component" value="Unassembled WGS sequence"/>
</dbReference>
<dbReference type="InterPro" id="IPR036388">
    <property type="entry name" value="WH-like_DNA-bd_sf"/>
</dbReference>
<dbReference type="InterPro" id="IPR000835">
    <property type="entry name" value="HTH_MarR-typ"/>
</dbReference>
<dbReference type="Pfam" id="PF12802">
    <property type="entry name" value="MarR_2"/>
    <property type="match status" value="1"/>
</dbReference>
<feature type="domain" description="HTH marR-type" evidence="4">
    <location>
        <begin position="4"/>
        <end position="149"/>
    </location>
</feature>
<evidence type="ECO:0000313" key="6">
    <source>
        <dbReference type="Proteomes" id="UP001501442"/>
    </source>
</evidence>